<gene>
    <name evidence="1" type="ORF">GPL32_06510</name>
</gene>
<comment type="caution">
    <text evidence="1">The sequence shown here is derived from an EMBL/GenBank/DDBJ whole genome shotgun (WGS) entry which is preliminary data.</text>
</comment>
<name>A0A7C9K4G7_9GAMM</name>
<dbReference type="Pfam" id="PF00300">
    <property type="entry name" value="His_Phos_1"/>
    <property type="match status" value="1"/>
</dbReference>
<dbReference type="Gene3D" id="3.40.50.1240">
    <property type="entry name" value="Phosphoglycerate mutase-like"/>
    <property type="match status" value="1"/>
</dbReference>
<dbReference type="InterPro" id="IPR013078">
    <property type="entry name" value="His_Pase_superF_clade-1"/>
</dbReference>
<evidence type="ECO:0000313" key="1">
    <source>
        <dbReference type="EMBL" id="NDL70162.1"/>
    </source>
</evidence>
<dbReference type="EMBL" id="JAAEHK010000006">
    <property type="protein sequence ID" value="NDL70162.1"/>
    <property type="molecule type" value="Genomic_DNA"/>
</dbReference>
<dbReference type="SUPFAM" id="SSF53254">
    <property type="entry name" value="Phosphoglycerate mutase-like"/>
    <property type="match status" value="1"/>
</dbReference>
<dbReference type="Proteomes" id="UP000480312">
    <property type="component" value="Unassembled WGS sequence"/>
</dbReference>
<proteinExistence type="predicted"/>
<dbReference type="SMART" id="SM00855">
    <property type="entry name" value="PGAM"/>
    <property type="match status" value="1"/>
</dbReference>
<dbReference type="AlphaFoldDB" id="A0A7C9K4G7"/>
<dbReference type="RefSeq" id="WP_162218060.1">
    <property type="nucleotide sequence ID" value="NZ_JAAEHK010000006.1"/>
</dbReference>
<accession>A0A7C9K4G7</accession>
<dbReference type="InterPro" id="IPR029033">
    <property type="entry name" value="His_PPase_superfam"/>
</dbReference>
<sequence>MLTLRTLTFTLLVVILGMLPINAYANESTWQALQEGGLVILMRHALAPGIGDPAGFELSQCGTQRNLSAQGRAQAEAIGRSFRERDVPIAAVYSSRWCRALETAELMALGRVEPTPWLDSFFRQRSERDARTQTAREQITAWQSPGNLLLVTHQVNITALAGGAVSSGEMIVVRPLAGSFQVVGRLSD</sequence>
<protein>
    <submittedName>
        <fullName evidence="1">Histidine phosphatase family protein</fullName>
    </submittedName>
</protein>
<evidence type="ECO:0000313" key="2">
    <source>
        <dbReference type="Proteomes" id="UP000480312"/>
    </source>
</evidence>
<organism evidence="1 2">
    <name type="scientific">Vreelandella alkaliphila</name>
    <dbReference type="NCBI Taxonomy" id="272774"/>
    <lineage>
        <taxon>Bacteria</taxon>
        <taxon>Pseudomonadati</taxon>
        <taxon>Pseudomonadota</taxon>
        <taxon>Gammaproteobacteria</taxon>
        <taxon>Oceanospirillales</taxon>
        <taxon>Halomonadaceae</taxon>
        <taxon>Vreelandella</taxon>
    </lineage>
</organism>
<reference evidence="1 2" key="1">
    <citation type="submission" date="2020-01" db="EMBL/GenBank/DDBJ databases">
        <title>Whole genome sequencing of Halomonas alkaliphila strain LS44.</title>
        <authorList>
            <person name="Kumar S."/>
            <person name="Paul D."/>
            <person name="Shouche Y."/>
            <person name="Suryavanshi M.V."/>
        </authorList>
    </citation>
    <scope>NUCLEOTIDE SEQUENCE [LARGE SCALE GENOMIC DNA]</scope>
    <source>
        <strain evidence="1 2">LS44</strain>
    </source>
</reference>
<dbReference type="CDD" id="cd07067">
    <property type="entry name" value="HP_PGM_like"/>
    <property type="match status" value="1"/>
</dbReference>
<dbReference type="OrthoDB" id="8685508at2"/>